<comment type="caution">
    <text evidence="3">The sequence shown here is derived from an EMBL/GenBank/DDBJ whole genome shotgun (WGS) entry which is preliminary data.</text>
</comment>
<proteinExistence type="inferred from homology"/>
<dbReference type="RefSeq" id="WP_380633249.1">
    <property type="nucleotide sequence ID" value="NZ_JBHSQO010000003.1"/>
</dbReference>
<dbReference type="EMBL" id="JBHSQO010000003">
    <property type="protein sequence ID" value="MFC6088610.1"/>
    <property type="molecule type" value="Genomic_DNA"/>
</dbReference>
<dbReference type="InterPro" id="IPR057666">
    <property type="entry name" value="DrpA_SLOG"/>
</dbReference>
<name>A0ABW1P0N0_9PSEU</name>
<reference evidence="4" key="1">
    <citation type="journal article" date="2019" name="Int. J. Syst. Evol. Microbiol.">
        <title>The Global Catalogue of Microorganisms (GCM) 10K type strain sequencing project: providing services to taxonomists for standard genome sequencing and annotation.</title>
        <authorList>
            <consortium name="The Broad Institute Genomics Platform"/>
            <consortium name="The Broad Institute Genome Sequencing Center for Infectious Disease"/>
            <person name="Wu L."/>
            <person name="Ma J."/>
        </authorList>
    </citation>
    <scope>NUCLEOTIDE SEQUENCE [LARGE SCALE GENOMIC DNA]</scope>
    <source>
        <strain evidence="4">CGMCC 4.7246</strain>
    </source>
</reference>
<evidence type="ECO:0000259" key="2">
    <source>
        <dbReference type="Pfam" id="PF02481"/>
    </source>
</evidence>
<dbReference type="Pfam" id="PF02481">
    <property type="entry name" value="DNA_processg_A"/>
    <property type="match status" value="1"/>
</dbReference>
<dbReference type="SUPFAM" id="SSF102405">
    <property type="entry name" value="MCP/YpsA-like"/>
    <property type="match status" value="1"/>
</dbReference>
<protein>
    <submittedName>
        <fullName evidence="3">DNA-processing protein DprA</fullName>
    </submittedName>
</protein>
<dbReference type="Gene3D" id="3.40.50.450">
    <property type="match status" value="1"/>
</dbReference>
<gene>
    <name evidence="3" type="ORF">ACFP3R_04950</name>
</gene>
<evidence type="ECO:0000256" key="1">
    <source>
        <dbReference type="ARBA" id="ARBA00006525"/>
    </source>
</evidence>
<feature type="domain" description="Smf/DprA SLOG" evidence="2">
    <location>
        <begin position="77"/>
        <end position="160"/>
    </location>
</feature>
<comment type="similarity">
    <text evidence="1">Belongs to the DprA/Smf family.</text>
</comment>
<accession>A0ABW1P0N0</accession>
<dbReference type="PANTHER" id="PTHR43022:SF1">
    <property type="entry name" value="PROTEIN SMF"/>
    <property type="match status" value="1"/>
</dbReference>
<keyword evidence="4" id="KW-1185">Reference proteome</keyword>
<organism evidence="3 4">
    <name type="scientific">Saccharothrix lopnurensis</name>
    <dbReference type="NCBI Taxonomy" id="1670621"/>
    <lineage>
        <taxon>Bacteria</taxon>
        <taxon>Bacillati</taxon>
        <taxon>Actinomycetota</taxon>
        <taxon>Actinomycetes</taxon>
        <taxon>Pseudonocardiales</taxon>
        <taxon>Pseudonocardiaceae</taxon>
        <taxon>Saccharothrix</taxon>
    </lineage>
</organism>
<dbReference type="InterPro" id="IPR003488">
    <property type="entry name" value="DprA"/>
</dbReference>
<evidence type="ECO:0000313" key="3">
    <source>
        <dbReference type="EMBL" id="MFC6088610.1"/>
    </source>
</evidence>
<evidence type="ECO:0000313" key="4">
    <source>
        <dbReference type="Proteomes" id="UP001596220"/>
    </source>
</evidence>
<dbReference type="PANTHER" id="PTHR43022">
    <property type="entry name" value="PROTEIN SMF"/>
    <property type="match status" value="1"/>
</dbReference>
<sequence length="160" mass="16674">MNSDELRLARAYLSRVAEPPALALTAFVAEVGPVEAAARVRVGEVPSAVDVQTSARRAEDRAAFDLDLVTEAGGRLLIPEDEEWPKWPFNALAIAAANGLRCGLEPLALWVRGSHDLAALTRRAVAVVGSRAASDYGRHVAGEFGFGLAGAGVTVVSGAA</sequence>
<dbReference type="Proteomes" id="UP001596220">
    <property type="component" value="Unassembled WGS sequence"/>
</dbReference>